<evidence type="ECO:0000256" key="2">
    <source>
        <dbReference type="SAM" id="Phobius"/>
    </source>
</evidence>
<proteinExistence type="predicted"/>
<accession>A0A6G0Z438</accession>
<organism evidence="3 4">
    <name type="scientific">Aphis craccivora</name>
    <name type="common">Cowpea aphid</name>
    <dbReference type="NCBI Taxonomy" id="307492"/>
    <lineage>
        <taxon>Eukaryota</taxon>
        <taxon>Metazoa</taxon>
        <taxon>Ecdysozoa</taxon>
        <taxon>Arthropoda</taxon>
        <taxon>Hexapoda</taxon>
        <taxon>Insecta</taxon>
        <taxon>Pterygota</taxon>
        <taxon>Neoptera</taxon>
        <taxon>Paraneoptera</taxon>
        <taxon>Hemiptera</taxon>
        <taxon>Sternorrhyncha</taxon>
        <taxon>Aphidomorpha</taxon>
        <taxon>Aphidoidea</taxon>
        <taxon>Aphididae</taxon>
        <taxon>Aphidini</taxon>
        <taxon>Aphis</taxon>
        <taxon>Aphis</taxon>
    </lineage>
</organism>
<comment type="caution">
    <text evidence="3">The sequence shown here is derived from an EMBL/GenBank/DDBJ whole genome shotgun (WGS) entry which is preliminary data.</text>
</comment>
<feature type="compositionally biased region" description="Polar residues" evidence="1">
    <location>
        <begin position="196"/>
        <end position="205"/>
    </location>
</feature>
<feature type="transmembrane region" description="Helical" evidence="2">
    <location>
        <begin position="225"/>
        <end position="251"/>
    </location>
</feature>
<name>A0A6G0Z438_APHCR</name>
<evidence type="ECO:0000313" key="3">
    <source>
        <dbReference type="EMBL" id="KAF0765273.1"/>
    </source>
</evidence>
<dbReference type="AlphaFoldDB" id="A0A6G0Z438"/>
<keyword evidence="2" id="KW-1133">Transmembrane helix</keyword>
<dbReference type="Proteomes" id="UP000478052">
    <property type="component" value="Unassembled WGS sequence"/>
</dbReference>
<reference evidence="3 4" key="1">
    <citation type="submission" date="2019-08" db="EMBL/GenBank/DDBJ databases">
        <title>Whole genome of Aphis craccivora.</title>
        <authorList>
            <person name="Voronova N.V."/>
            <person name="Shulinski R.S."/>
            <person name="Bandarenka Y.V."/>
            <person name="Zhorov D.G."/>
            <person name="Warner D."/>
        </authorList>
    </citation>
    <scope>NUCLEOTIDE SEQUENCE [LARGE SCALE GENOMIC DNA]</scope>
    <source>
        <strain evidence="3">180601</strain>
        <tissue evidence="3">Whole Body</tissue>
    </source>
</reference>
<keyword evidence="4" id="KW-1185">Reference proteome</keyword>
<sequence>MISFSRHYRSSKAIRTAVLFVFTIVQLLPLLSFAVGDNTSPTNAPSGAEFLHSVIGNMHRPNRKVFNDRIDVEEYIPDDIPYMPPSDEIKMLSKQPFHLNNQANRPVQTDAKNQVELLLSQIAPQFLKNEFAESQNRIVTQEAPQQFNQVANNPQNIIDALTSDTVQRPPDGMISGYNYFFYPLDNKVLQQMQNGNQVASTTAASDSEPAKSENQAAAKPRVEPLFVAMAGFVGVAVVFLSALMFIPILPIHALTSKAALKRAPEELASLTKLVAESIDGKDCSERIACEVGRAMRSMRVGNKPIRMMEIILPPAVAKQLAQIRRSASKKEQCHFIMCKKTEGTLQLVAKLKKTDNFKTNHNKTIHDVREIFNI</sequence>
<evidence type="ECO:0000313" key="4">
    <source>
        <dbReference type="Proteomes" id="UP000478052"/>
    </source>
</evidence>
<dbReference type="EMBL" id="VUJU01001443">
    <property type="protein sequence ID" value="KAF0765273.1"/>
    <property type="molecule type" value="Genomic_DNA"/>
</dbReference>
<keyword evidence="2" id="KW-0472">Membrane</keyword>
<dbReference type="OrthoDB" id="6380108at2759"/>
<evidence type="ECO:0000256" key="1">
    <source>
        <dbReference type="SAM" id="MobiDB-lite"/>
    </source>
</evidence>
<gene>
    <name evidence="3" type="ORF">FWK35_00006160</name>
</gene>
<keyword evidence="2" id="KW-0812">Transmembrane</keyword>
<protein>
    <submittedName>
        <fullName evidence="3">Uncharacterized protein</fullName>
    </submittedName>
</protein>
<feature type="region of interest" description="Disordered" evidence="1">
    <location>
        <begin position="196"/>
        <end position="216"/>
    </location>
</feature>